<dbReference type="InterPro" id="IPR036374">
    <property type="entry name" value="OxRdtase_Mopterin-bd_sf"/>
</dbReference>
<organism evidence="3 4">
    <name type="scientific">Natrinema zhouii</name>
    <dbReference type="NCBI Taxonomy" id="1710539"/>
    <lineage>
        <taxon>Archaea</taxon>
        <taxon>Methanobacteriati</taxon>
        <taxon>Methanobacteriota</taxon>
        <taxon>Stenosarchaea group</taxon>
        <taxon>Halobacteria</taxon>
        <taxon>Halobacteriales</taxon>
        <taxon>Natrialbaceae</taxon>
        <taxon>Natrinema</taxon>
    </lineage>
</organism>
<dbReference type="Pfam" id="PF00174">
    <property type="entry name" value="Oxidored_molyb"/>
    <property type="match status" value="1"/>
</dbReference>
<dbReference type="OrthoDB" id="24039at2157"/>
<name>A0A7D6H0N5_9EURY</name>
<dbReference type="RefSeq" id="WP_180841996.1">
    <property type="nucleotide sequence ID" value="NZ_CP059154.1"/>
</dbReference>
<dbReference type="AlphaFoldDB" id="A0A7D6H0N5"/>
<protein>
    <submittedName>
        <fullName evidence="3">Sulfite oxidase-like oxidoreductase</fullName>
    </submittedName>
</protein>
<reference evidence="3 4" key="1">
    <citation type="submission" date="2020-07" db="EMBL/GenBank/DDBJ databases">
        <title>Natrinema (YPL30) sp. nov. and Haloterrigena xxxxxx (YPL8) sp. nov., isolated from a salt mine.</title>
        <authorList>
            <person name="Cui H."/>
        </authorList>
    </citation>
    <scope>NUCLEOTIDE SEQUENCE [LARGE SCALE GENOMIC DNA]</scope>
    <source>
        <strain evidence="3 4">YPL13</strain>
    </source>
</reference>
<sequence length="200" mass="23048">MVDRDTTSIYEEFGENRLPPGQRRTERFPVLSKSATPSWNMDTWEFTVTGAVENELSYSWDEFNALPQETQRQDFHCVTGWSRFDNEFTGVTFLSIAERAGVLDDAEHVLFRALDGYTTNLPLDECLRDEVLFALELEGQPLPSEHGGPLRVVTPQLYAYKGAKWVTSVEFLSEPKRGYWETRGYSNTANPWEEERYSTL</sequence>
<dbReference type="Gene3D" id="3.90.420.10">
    <property type="entry name" value="Oxidoreductase, molybdopterin-binding domain"/>
    <property type="match status" value="1"/>
</dbReference>
<dbReference type="Proteomes" id="UP000510869">
    <property type="component" value="Chromosome"/>
</dbReference>
<accession>A0A7D6H0N5</accession>
<dbReference type="EMBL" id="CP059154">
    <property type="protein sequence ID" value="QLK26825.1"/>
    <property type="molecule type" value="Genomic_DNA"/>
</dbReference>
<dbReference type="KEGG" id="nay:HYG81_04230"/>
<dbReference type="SUPFAM" id="SSF56524">
    <property type="entry name" value="Oxidoreductase molybdopterin-binding domain"/>
    <property type="match status" value="1"/>
</dbReference>
<evidence type="ECO:0000313" key="3">
    <source>
        <dbReference type="EMBL" id="QLK26825.1"/>
    </source>
</evidence>
<keyword evidence="4" id="KW-1185">Reference proteome</keyword>
<dbReference type="PANTHER" id="PTHR43032:SF4">
    <property type="entry name" value="OXIDOREDUCTASE MOLYBDOPTERIN-BINDING DOMAIN-CONTAINING PROTEIN"/>
    <property type="match status" value="1"/>
</dbReference>
<dbReference type="PANTHER" id="PTHR43032">
    <property type="entry name" value="PROTEIN-METHIONINE-SULFOXIDE REDUCTASE"/>
    <property type="match status" value="1"/>
</dbReference>
<dbReference type="CDD" id="cd02109">
    <property type="entry name" value="arch_bact_SO_family_Moco"/>
    <property type="match status" value="1"/>
</dbReference>
<gene>
    <name evidence="3" type="ORF">HYG81_04230</name>
</gene>
<evidence type="ECO:0000313" key="4">
    <source>
        <dbReference type="Proteomes" id="UP000510869"/>
    </source>
</evidence>
<evidence type="ECO:0000259" key="2">
    <source>
        <dbReference type="Pfam" id="PF00174"/>
    </source>
</evidence>
<dbReference type="GeneID" id="56142385"/>
<dbReference type="InterPro" id="IPR000572">
    <property type="entry name" value="OxRdtase_Mopterin-bd_dom"/>
</dbReference>
<feature type="domain" description="Oxidoreductase molybdopterin-binding" evidence="2">
    <location>
        <begin position="35"/>
        <end position="180"/>
    </location>
</feature>
<feature type="region of interest" description="Disordered" evidence="1">
    <location>
        <begin position="1"/>
        <end position="26"/>
    </location>
</feature>
<evidence type="ECO:0000256" key="1">
    <source>
        <dbReference type="SAM" id="MobiDB-lite"/>
    </source>
</evidence>
<proteinExistence type="predicted"/>